<evidence type="ECO:0000256" key="1">
    <source>
        <dbReference type="PROSITE-ProRule" id="PRU00176"/>
    </source>
</evidence>
<dbReference type="InterPro" id="IPR000504">
    <property type="entry name" value="RRM_dom"/>
</dbReference>
<dbReference type="Proteomes" id="UP000266272">
    <property type="component" value="Unassembled WGS sequence"/>
</dbReference>
<keyword evidence="1" id="KW-0694">RNA-binding</keyword>
<evidence type="ECO:0000313" key="5">
    <source>
        <dbReference type="Proteomes" id="UP000266272"/>
    </source>
</evidence>
<dbReference type="GO" id="GO:0003723">
    <property type="term" value="F:RNA binding"/>
    <property type="evidence" value="ECO:0007669"/>
    <property type="project" value="UniProtKB-UniRule"/>
</dbReference>
<dbReference type="EMBL" id="PXOA01000665">
    <property type="protein sequence ID" value="RFU73325.1"/>
    <property type="molecule type" value="Genomic_DNA"/>
</dbReference>
<name>A0A395NB54_TRIAR</name>
<sequence>MSGEDHVDMVTGLKISRGPVDEIVQDPQVPGYRPAKVAGTGSFPVELSYARHFKSKHAVKQTIKMAPRDAHFENQIEIHRRERRLLVARNINFESTRADFETDVRTKLTMGDSVTFFWPRPAERRYRHNKKRHQGYTFLAFETKEDAQLAQKDLQAYSFSGRRVNIIIASKEAFVSGSGHAREAARTATAPSVAAPTITASAAAAPTTATITTPAPSTTAAPAPAAPAAATEAQDDEID</sequence>
<evidence type="ECO:0000313" key="4">
    <source>
        <dbReference type="EMBL" id="RFU73325.1"/>
    </source>
</evidence>
<dbReference type="SUPFAM" id="SSF54928">
    <property type="entry name" value="RNA-binding domain, RBD"/>
    <property type="match status" value="1"/>
</dbReference>
<accession>A0A395NB54</accession>
<keyword evidence="5" id="KW-1185">Reference proteome</keyword>
<dbReference type="STRING" id="490622.A0A395NB54"/>
<evidence type="ECO:0000256" key="2">
    <source>
        <dbReference type="SAM" id="MobiDB-lite"/>
    </source>
</evidence>
<feature type="region of interest" description="Disordered" evidence="2">
    <location>
        <begin position="202"/>
        <end position="239"/>
    </location>
</feature>
<dbReference type="OrthoDB" id="4899946at2759"/>
<dbReference type="InterPro" id="IPR035979">
    <property type="entry name" value="RBD_domain_sf"/>
</dbReference>
<gene>
    <name evidence="4" type="ORF">TARUN_8933</name>
</gene>
<dbReference type="PROSITE" id="PS50102">
    <property type="entry name" value="RRM"/>
    <property type="match status" value="1"/>
</dbReference>
<organism evidence="4 5">
    <name type="scientific">Trichoderma arundinaceum</name>
    <dbReference type="NCBI Taxonomy" id="490622"/>
    <lineage>
        <taxon>Eukaryota</taxon>
        <taxon>Fungi</taxon>
        <taxon>Dikarya</taxon>
        <taxon>Ascomycota</taxon>
        <taxon>Pezizomycotina</taxon>
        <taxon>Sordariomycetes</taxon>
        <taxon>Hypocreomycetidae</taxon>
        <taxon>Hypocreales</taxon>
        <taxon>Hypocreaceae</taxon>
        <taxon>Trichoderma</taxon>
    </lineage>
</organism>
<dbReference type="AlphaFoldDB" id="A0A395NB54"/>
<dbReference type="Gene3D" id="3.30.70.330">
    <property type="match status" value="1"/>
</dbReference>
<feature type="compositionally biased region" description="Low complexity" evidence="2">
    <location>
        <begin position="202"/>
        <end position="231"/>
    </location>
</feature>
<comment type="caution">
    <text evidence="4">The sequence shown here is derived from an EMBL/GenBank/DDBJ whole genome shotgun (WGS) entry which is preliminary data.</text>
</comment>
<dbReference type="InterPro" id="IPR012677">
    <property type="entry name" value="Nucleotide-bd_a/b_plait_sf"/>
</dbReference>
<proteinExistence type="predicted"/>
<dbReference type="Pfam" id="PF00076">
    <property type="entry name" value="RRM_1"/>
    <property type="match status" value="1"/>
</dbReference>
<evidence type="ECO:0000259" key="3">
    <source>
        <dbReference type="PROSITE" id="PS50102"/>
    </source>
</evidence>
<protein>
    <recommendedName>
        <fullName evidence="3">RRM domain-containing protein</fullName>
    </recommendedName>
</protein>
<reference evidence="4 5" key="1">
    <citation type="journal article" date="2018" name="PLoS Pathog.">
        <title>Evolution of structural diversity of trichothecenes, a family of toxins produced by plant pathogenic and entomopathogenic fungi.</title>
        <authorList>
            <person name="Proctor R.H."/>
            <person name="McCormick S.P."/>
            <person name="Kim H.S."/>
            <person name="Cardoza R.E."/>
            <person name="Stanley A.M."/>
            <person name="Lindo L."/>
            <person name="Kelly A."/>
            <person name="Brown D.W."/>
            <person name="Lee T."/>
            <person name="Vaughan M.M."/>
            <person name="Alexander N.J."/>
            <person name="Busman M."/>
            <person name="Gutierrez S."/>
        </authorList>
    </citation>
    <scope>NUCLEOTIDE SEQUENCE [LARGE SCALE GENOMIC DNA]</scope>
    <source>
        <strain evidence="4 5">IBT 40837</strain>
    </source>
</reference>
<feature type="domain" description="RRM" evidence="3">
    <location>
        <begin position="84"/>
        <end position="171"/>
    </location>
</feature>